<organism evidence="2 3">
    <name type="scientific">Alteromonas hispanica</name>
    <dbReference type="NCBI Taxonomy" id="315421"/>
    <lineage>
        <taxon>Bacteria</taxon>
        <taxon>Pseudomonadati</taxon>
        <taxon>Pseudomonadota</taxon>
        <taxon>Gammaproteobacteria</taxon>
        <taxon>Alteromonadales</taxon>
        <taxon>Alteromonadaceae</taxon>
        <taxon>Alteromonas/Salinimonas group</taxon>
        <taxon>Alteromonas</taxon>
    </lineage>
</organism>
<dbReference type="InterPro" id="IPR029058">
    <property type="entry name" value="AB_hydrolase_fold"/>
</dbReference>
<dbReference type="PANTHER" id="PTHR45856">
    <property type="entry name" value="ALPHA/BETA-HYDROLASES SUPERFAMILY PROTEIN"/>
    <property type="match status" value="1"/>
</dbReference>
<keyword evidence="3" id="KW-1185">Reference proteome</keyword>
<protein>
    <submittedName>
        <fullName evidence="2">DUF2974 domain-containing protein</fullName>
    </submittedName>
</protein>
<name>A0A6L9MT59_9ALTE</name>
<dbReference type="InterPro" id="IPR051218">
    <property type="entry name" value="Sec_MonoDiacylglyc_Lipase"/>
</dbReference>
<proteinExistence type="predicted"/>
<gene>
    <name evidence="2" type="ORF">GTW09_06155</name>
</gene>
<dbReference type="Pfam" id="PF01764">
    <property type="entry name" value="Lipase_3"/>
    <property type="match status" value="1"/>
</dbReference>
<dbReference type="CDD" id="cd00519">
    <property type="entry name" value="Lipase_3"/>
    <property type="match status" value="1"/>
</dbReference>
<evidence type="ECO:0000313" key="2">
    <source>
        <dbReference type="EMBL" id="NDW21095.1"/>
    </source>
</evidence>
<feature type="domain" description="Fungal lipase-type" evidence="1">
    <location>
        <begin position="61"/>
        <end position="215"/>
    </location>
</feature>
<dbReference type="Proteomes" id="UP000478837">
    <property type="component" value="Unassembled WGS sequence"/>
</dbReference>
<dbReference type="GO" id="GO:0006629">
    <property type="term" value="P:lipid metabolic process"/>
    <property type="evidence" value="ECO:0007669"/>
    <property type="project" value="InterPro"/>
</dbReference>
<evidence type="ECO:0000259" key="1">
    <source>
        <dbReference type="Pfam" id="PF01764"/>
    </source>
</evidence>
<dbReference type="PANTHER" id="PTHR45856:SF24">
    <property type="entry name" value="FUNGAL LIPASE-LIKE DOMAIN-CONTAINING PROTEIN"/>
    <property type="match status" value="1"/>
</dbReference>
<accession>A0A6L9MT59</accession>
<reference evidence="2 3" key="1">
    <citation type="submission" date="2020-01" db="EMBL/GenBank/DDBJ databases">
        <title>Genomes of bacteria type strains.</title>
        <authorList>
            <person name="Chen J."/>
            <person name="Zhu S."/>
            <person name="Yang J."/>
        </authorList>
    </citation>
    <scope>NUCLEOTIDE SEQUENCE [LARGE SCALE GENOMIC DNA]</scope>
    <source>
        <strain evidence="2 3">LMG 22958</strain>
    </source>
</reference>
<dbReference type="EMBL" id="JAAAWP010000003">
    <property type="protein sequence ID" value="NDW21095.1"/>
    <property type="molecule type" value="Genomic_DNA"/>
</dbReference>
<dbReference type="SUPFAM" id="SSF53474">
    <property type="entry name" value="alpha/beta-Hydrolases"/>
    <property type="match status" value="1"/>
</dbReference>
<dbReference type="AlphaFoldDB" id="A0A6L9MT59"/>
<evidence type="ECO:0000313" key="3">
    <source>
        <dbReference type="Proteomes" id="UP000478837"/>
    </source>
</evidence>
<dbReference type="InterPro" id="IPR002921">
    <property type="entry name" value="Fungal_lipase-type"/>
</dbReference>
<comment type="caution">
    <text evidence="2">The sequence shown here is derived from an EMBL/GenBank/DDBJ whole genome shotgun (WGS) entry which is preliminary data.</text>
</comment>
<sequence length="273" mass="31838">MKKLKRYQYERYAVLCKLAYPKEFDYASLGFSAQHHHAVTDARGIVVARILCRPNKKEVIVLFRGTQSLRDWLLNFCIFPSKAKGQFADKSAHNGFVHFGYQFLLNQRSQSVSTDPTGKNTKPKNLSIYEDIETKLAPLIEAGKRITLTGHSSGGAMAVLAAQRLELKFPKSVRRVVTFGQPSTSYLRYYKHYLLHHRTFRVCCDLDIVTFLPPIPGLFKHVGRSLWLHNERVYDNAKPIWRLYRVLSQWLISPISYHYMHKYIRNKDFFDKH</sequence>
<dbReference type="RefSeq" id="WP_071980842.1">
    <property type="nucleotide sequence ID" value="NZ_JAAAWP010000003.1"/>
</dbReference>
<dbReference type="Gene3D" id="3.40.50.1820">
    <property type="entry name" value="alpha/beta hydrolase"/>
    <property type="match status" value="1"/>
</dbReference>